<dbReference type="InterPro" id="IPR011113">
    <property type="entry name" value="Rho_RNA-bd"/>
</dbReference>
<evidence type="ECO:0000256" key="5">
    <source>
        <dbReference type="ARBA" id="ARBA00023015"/>
    </source>
</evidence>
<accession>A0ABN3Q8H8</accession>
<keyword evidence="1" id="KW-0806">Transcription termination</keyword>
<dbReference type="Proteomes" id="UP001501509">
    <property type="component" value="Unassembled WGS sequence"/>
</dbReference>
<dbReference type="SMART" id="SM00382">
    <property type="entry name" value="AAA"/>
    <property type="match status" value="1"/>
</dbReference>
<feature type="domain" description="Rho RNA-BD" evidence="9">
    <location>
        <begin position="266"/>
        <end position="337"/>
    </location>
</feature>
<dbReference type="Pfam" id="PF07497">
    <property type="entry name" value="Rho_RNA_bind"/>
    <property type="match status" value="1"/>
</dbReference>
<evidence type="ECO:0000256" key="8">
    <source>
        <dbReference type="SAM" id="MobiDB-lite"/>
    </source>
</evidence>
<dbReference type="InterPro" id="IPR004665">
    <property type="entry name" value="Term_rho"/>
</dbReference>
<sequence>MGLPNPQRSRVVLLGASTYTDDRLPDLPVVDRTIRDLASILTEPGHGLIPQSNCTVMVDEGDIRKLGYRLRLAARQAEDLLFVYYTGHGLVGGKRHELYLALPDSDWAEPEFNSLEYDKLRSAVLDSPATTKVIILDCCFSGRAVSETMADPVAEVIGQIDVDGTYVLTSAPRDRLALILPGEEHPAFSGRFLRLLRLGVPGGPDLLTIDDVYEQLLVTMKAEGLPLPQRRTTRTAGLLALARNRASGSPVFSQPQDEPETTSETSLPIAGILEITENGAHVRTSGYQPGPNDVSVPASFLNATLRRGDVLTGAVPRGSEDQPLPELTRLDTVNGLDPDDSFIRDRPEFARFTPVHPNERLRLETDGDGVTTRLIDLICPIGKGQRGLIFADPRSGATTTLRLIADAIPRNDPDVHLMVVLANPRPEEVTELRRSIKGEVIPFDVTGVNDDRARTAEVAIERAKRLVELGHDVVFLLDSLTRLSRFPGLSPSLLDLFRSARRIEHGSSLTVMATLNPPAPSAPHDHVMFIEELKDAANLELHLTSDLAGEGLFPAIDVHASGTRNEDLLISPEELKALRGLRASLRDKSPQSALEDLARRIQLTDSNDALIRDFSN</sequence>
<evidence type="ECO:0000256" key="6">
    <source>
        <dbReference type="ARBA" id="ARBA00023163"/>
    </source>
</evidence>
<dbReference type="Gene3D" id="2.40.50.140">
    <property type="entry name" value="Nucleic acid-binding proteins"/>
    <property type="match status" value="1"/>
</dbReference>
<dbReference type="Pfam" id="PF00006">
    <property type="entry name" value="ATP-synt_ab"/>
    <property type="match status" value="1"/>
</dbReference>
<dbReference type="RefSeq" id="WP_344546275.1">
    <property type="nucleotide sequence ID" value="NZ_BAAATD010000010.1"/>
</dbReference>
<keyword evidence="5" id="KW-0805">Transcription regulation</keyword>
<name>A0ABN3Q8H8_9ACTN</name>
<comment type="caution">
    <text evidence="10">The sequence shown here is derived from an EMBL/GenBank/DDBJ whole genome shotgun (WGS) entry which is preliminary data.</text>
</comment>
<evidence type="ECO:0000256" key="2">
    <source>
        <dbReference type="ARBA" id="ARBA00022801"/>
    </source>
</evidence>
<dbReference type="PROSITE" id="PS51856">
    <property type="entry name" value="RHO_RNA_BD"/>
    <property type="match status" value="1"/>
</dbReference>
<dbReference type="InterPro" id="IPR000194">
    <property type="entry name" value="ATPase_F1/V1/A1_a/bsu_nucl-bd"/>
</dbReference>
<organism evidence="10 11">
    <name type="scientific">Actinomadura fulvescens</name>
    <dbReference type="NCBI Taxonomy" id="46160"/>
    <lineage>
        <taxon>Bacteria</taxon>
        <taxon>Bacillati</taxon>
        <taxon>Actinomycetota</taxon>
        <taxon>Actinomycetes</taxon>
        <taxon>Streptosporangiales</taxon>
        <taxon>Thermomonosporaceae</taxon>
        <taxon>Actinomadura</taxon>
    </lineage>
</organism>
<dbReference type="NCBIfam" id="NF047832">
    <property type="entry name" value="caspase_w_EACC1"/>
    <property type="match status" value="1"/>
</dbReference>
<feature type="region of interest" description="Disordered" evidence="8">
    <location>
        <begin position="246"/>
        <end position="265"/>
    </location>
</feature>
<keyword evidence="3" id="KW-0347">Helicase</keyword>
<keyword evidence="2" id="KW-0378">Hydrolase</keyword>
<dbReference type="Gene3D" id="3.40.50.300">
    <property type="entry name" value="P-loop containing nucleotide triphosphate hydrolases"/>
    <property type="match status" value="1"/>
</dbReference>
<dbReference type="SUPFAM" id="SSF52540">
    <property type="entry name" value="P-loop containing nucleoside triphosphate hydrolases"/>
    <property type="match status" value="1"/>
</dbReference>
<dbReference type="InterPro" id="IPR027417">
    <property type="entry name" value="P-loop_NTPase"/>
</dbReference>
<dbReference type="SUPFAM" id="SSF50249">
    <property type="entry name" value="Nucleic acid-binding proteins"/>
    <property type="match status" value="1"/>
</dbReference>
<evidence type="ECO:0000313" key="10">
    <source>
        <dbReference type="EMBL" id="GAA2620030.1"/>
    </source>
</evidence>
<dbReference type="InterPro" id="IPR012340">
    <property type="entry name" value="NA-bd_OB-fold"/>
</dbReference>
<evidence type="ECO:0000313" key="11">
    <source>
        <dbReference type="Proteomes" id="UP001501509"/>
    </source>
</evidence>
<keyword evidence="3" id="KW-0067">ATP-binding</keyword>
<dbReference type="InterPro" id="IPR003593">
    <property type="entry name" value="AAA+_ATPase"/>
</dbReference>
<evidence type="ECO:0000256" key="1">
    <source>
        <dbReference type="ARBA" id="ARBA00022472"/>
    </source>
</evidence>
<dbReference type="Gene3D" id="3.40.50.1460">
    <property type="match status" value="1"/>
</dbReference>
<evidence type="ECO:0000256" key="7">
    <source>
        <dbReference type="PROSITE-ProRule" id="PRU01203"/>
    </source>
</evidence>
<keyword evidence="6" id="KW-0804">Transcription</keyword>
<proteinExistence type="inferred from homology"/>
<dbReference type="EMBL" id="BAAATD010000010">
    <property type="protein sequence ID" value="GAA2620030.1"/>
    <property type="molecule type" value="Genomic_DNA"/>
</dbReference>
<keyword evidence="3" id="KW-0547">Nucleotide-binding</keyword>
<keyword evidence="11" id="KW-1185">Reference proteome</keyword>
<reference evidence="10 11" key="1">
    <citation type="journal article" date="2019" name="Int. J. Syst. Evol. Microbiol.">
        <title>The Global Catalogue of Microorganisms (GCM) 10K type strain sequencing project: providing services to taxonomists for standard genome sequencing and annotation.</title>
        <authorList>
            <consortium name="The Broad Institute Genomics Platform"/>
            <consortium name="The Broad Institute Genome Sequencing Center for Infectious Disease"/>
            <person name="Wu L."/>
            <person name="Ma J."/>
        </authorList>
    </citation>
    <scope>NUCLEOTIDE SEQUENCE [LARGE SCALE GENOMIC DNA]</scope>
    <source>
        <strain evidence="10 11">JCM 6833</strain>
    </source>
</reference>
<dbReference type="PANTHER" id="PTHR46425">
    <property type="entry name" value="TRANSCRIPTION TERMINATION FACTOR RHO"/>
    <property type="match status" value="1"/>
</dbReference>
<evidence type="ECO:0000259" key="9">
    <source>
        <dbReference type="PROSITE" id="PS51856"/>
    </source>
</evidence>
<keyword evidence="4 7" id="KW-0694">RNA-binding</keyword>
<dbReference type="PANTHER" id="PTHR46425:SF1">
    <property type="entry name" value="TRANSCRIPTION TERMINATION FACTOR RHO"/>
    <property type="match status" value="1"/>
</dbReference>
<evidence type="ECO:0000256" key="4">
    <source>
        <dbReference type="ARBA" id="ARBA00022884"/>
    </source>
</evidence>
<gene>
    <name evidence="10" type="ORF">GCM10010411_64760</name>
</gene>
<protein>
    <recommendedName>
        <fullName evidence="9">Rho RNA-BD domain-containing protein</fullName>
    </recommendedName>
</protein>
<comment type="similarity">
    <text evidence="7">Belongs to the Rho family.</text>
</comment>
<evidence type="ECO:0000256" key="3">
    <source>
        <dbReference type="ARBA" id="ARBA00022806"/>
    </source>
</evidence>